<keyword evidence="4" id="KW-1185">Reference proteome</keyword>
<evidence type="ECO:0000259" key="2">
    <source>
        <dbReference type="Pfam" id="PF20209"/>
    </source>
</evidence>
<evidence type="ECO:0000313" key="4">
    <source>
        <dbReference type="Proteomes" id="UP001218218"/>
    </source>
</evidence>
<proteinExistence type="predicted"/>
<feature type="domain" description="DUF6570" evidence="2">
    <location>
        <begin position="133"/>
        <end position="250"/>
    </location>
</feature>
<name>A0AAD6ZEY1_9AGAR</name>
<dbReference type="InterPro" id="IPR046700">
    <property type="entry name" value="DUF6570"/>
</dbReference>
<accession>A0AAD6ZEY1</accession>
<dbReference type="Proteomes" id="UP001218218">
    <property type="component" value="Unassembled WGS sequence"/>
</dbReference>
<comment type="caution">
    <text evidence="3">The sequence shown here is derived from an EMBL/GenBank/DDBJ whole genome shotgun (WGS) entry which is preliminary data.</text>
</comment>
<gene>
    <name evidence="3" type="ORF">DFH08DRAFT_714460</name>
</gene>
<dbReference type="EMBL" id="JARIHO010000056">
    <property type="protein sequence ID" value="KAJ7318717.1"/>
    <property type="molecule type" value="Genomic_DNA"/>
</dbReference>
<evidence type="ECO:0000256" key="1">
    <source>
        <dbReference type="SAM" id="MobiDB-lite"/>
    </source>
</evidence>
<protein>
    <recommendedName>
        <fullName evidence="2">DUF6570 domain-containing protein</fullName>
    </recommendedName>
</protein>
<feature type="compositionally biased region" description="Basic residues" evidence="1">
    <location>
        <begin position="12"/>
        <end position="23"/>
    </location>
</feature>
<organism evidence="3 4">
    <name type="scientific">Mycena albidolilacea</name>
    <dbReference type="NCBI Taxonomy" id="1033008"/>
    <lineage>
        <taxon>Eukaryota</taxon>
        <taxon>Fungi</taxon>
        <taxon>Dikarya</taxon>
        <taxon>Basidiomycota</taxon>
        <taxon>Agaricomycotina</taxon>
        <taxon>Agaricomycetes</taxon>
        <taxon>Agaricomycetidae</taxon>
        <taxon>Agaricales</taxon>
        <taxon>Marasmiineae</taxon>
        <taxon>Mycenaceae</taxon>
        <taxon>Mycena</taxon>
    </lineage>
</organism>
<dbReference type="Pfam" id="PF20209">
    <property type="entry name" value="DUF6570"/>
    <property type="match status" value="1"/>
</dbReference>
<evidence type="ECO:0000313" key="3">
    <source>
        <dbReference type="EMBL" id="KAJ7318717.1"/>
    </source>
</evidence>
<feature type="region of interest" description="Disordered" evidence="1">
    <location>
        <begin position="1"/>
        <end position="44"/>
    </location>
</feature>
<feature type="non-terminal residue" evidence="3">
    <location>
        <position position="1"/>
    </location>
</feature>
<dbReference type="AlphaFoldDB" id="A0AAD6ZEY1"/>
<reference evidence="3" key="1">
    <citation type="submission" date="2023-03" db="EMBL/GenBank/DDBJ databases">
        <title>Massive genome expansion in bonnet fungi (Mycena s.s.) driven by repeated elements and novel gene families across ecological guilds.</title>
        <authorList>
            <consortium name="Lawrence Berkeley National Laboratory"/>
            <person name="Harder C.B."/>
            <person name="Miyauchi S."/>
            <person name="Viragh M."/>
            <person name="Kuo A."/>
            <person name="Thoen E."/>
            <person name="Andreopoulos B."/>
            <person name="Lu D."/>
            <person name="Skrede I."/>
            <person name="Drula E."/>
            <person name="Henrissat B."/>
            <person name="Morin E."/>
            <person name="Kohler A."/>
            <person name="Barry K."/>
            <person name="LaButti K."/>
            <person name="Morin E."/>
            <person name="Salamov A."/>
            <person name="Lipzen A."/>
            <person name="Mereny Z."/>
            <person name="Hegedus B."/>
            <person name="Baldrian P."/>
            <person name="Stursova M."/>
            <person name="Weitz H."/>
            <person name="Taylor A."/>
            <person name="Grigoriev I.V."/>
            <person name="Nagy L.G."/>
            <person name="Martin F."/>
            <person name="Kauserud H."/>
        </authorList>
    </citation>
    <scope>NUCLEOTIDE SEQUENCE</scope>
    <source>
        <strain evidence="3">CBHHK002</strain>
    </source>
</reference>
<sequence length="402" mass="44697">MDAVKASAALLQKRRQIRDRRKKEREPSKDAPSRFPPVPPSQGLRHQVISGMCDELDPATLEEMGCAVCGSLTARIELTKMTDTTVNWDVLKVAGVTRKERFTNHDPIEELDGPVLADGCDSVCTDCESTLLKGAVPLRSLANNIWIGCVPWQLKDLSFAERMLISKVRHNRCVVRVASGRGKMSANAIMFATPIVKIYQVLPVSKDELSEVLAFVFLGSARPTEEDFARTPMLLNHRDYADLEISPENLQDLPENGILCGVDWKETVEGETNNVAEAMSVHDTGEEEEGTAQGPCSFATLKARALTHLKNRGQTLGVGQAEEPESLYHNIQLYPQMFPWLFPYGFGGIGHPSHKKKLSEIKHKGHLLMYHDKRFQTDLYFPMVAFNDTQIKSGSTGSHLLA</sequence>